<proteinExistence type="inferred from homology"/>
<dbReference type="RefSeq" id="WP_207417691.1">
    <property type="nucleotide sequence ID" value="NZ_CP061177.1"/>
</dbReference>
<evidence type="ECO:0000256" key="4">
    <source>
        <dbReference type="ARBA" id="ARBA00022475"/>
    </source>
</evidence>
<keyword evidence="10" id="KW-1185">Reference proteome</keyword>
<evidence type="ECO:0000256" key="2">
    <source>
        <dbReference type="ARBA" id="ARBA00010145"/>
    </source>
</evidence>
<keyword evidence="4" id="KW-1003">Cell membrane</keyword>
<organism evidence="9 10">
    <name type="scientific">Roseomonas haemaphysalidis</name>
    <dbReference type="NCBI Taxonomy" id="2768162"/>
    <lineage>
        <taxon>Bacteria</taxon>
        <taxon>Pseudomonadati</taxon>
        <taxon>Pseudomonadota</taxon>
        <taxon>Alphaproteobacteria</taxon>
        <taxon>Acetobacterales</taxon>
        <taxon>Roseomonadaceae</taxon>
        <taxon>Roseomonas</taxon>
    </lineage>
</organism>
<dbReference type="Pfam" id="PF03547">
    <property type="entry name" value="Mem_trans"/>
    <property type="match status" value="1"/>
</dbReference>
<evidence type="ECO:0000256" key="3">
    <source>
        <dbReference type="ARBA" id="ARBA00022448"/>
    </source>
</evidence>
<keyword evidence="3" id="KW-0813">Transport</keyword>
<accession>A0ABS3KUA6</accession>
<evidence type="ECO:0000313" key="10">
    <source>
        <dbReference type="Proteomes" id="UP001518989"/>
    </source>
</evidence>
<comment type="subcellular location">
    <subcellularLocation>
        <location evidence="1">Cell membrane</location>
        <topology evidence="1">Multi-pass membrane protein</topology>
    </subcellularLocation>
</comment>
<gene>
    <name evidence="9" type="ORF">IAI61_12800</name>
</gene>
<evidence type="ECO:0000256" key="8">
    <source>
        <dbReference type="SAM" id="Phobius"/>
    </source>
</evidence>
<dbReference type="Gene3D" id="1.20.1530.20">
    <property type="match status" value="1"/>
</dbReference>
<comment type="similarity">
    <text evidence="2">Belongs to the auxin efflux carrier (TC 2.A.69) family.</text>
</comment>
<evidence type="ECO:0000313" key="9">
    <source>
        <dbReference type="EMBL" id="MBO1079911.1"/>
    </source>
</evidence>
<keyword evidence="6 8" id="KW-1133">Transmembrane helix</keyword>
<protein>
    <submittedName>
        <fullName evidence="9">AEC family transporter</fullName>
    </submittedName>
</protein>
<name>A0ABS3KUA6_9PROT</name>
<comment type="caution">
    <text evidence="9">The sequence shown here is derived from an EMBL/GenBank/DDBJ whole genome shotgun (WGS) entry which is preliminary data.</text>
</comment>
<feature type="transmembrane region" description="Helical" evidence="8">
    <location>
        <begin position="12"/>
        <end position="30"/>
    </location>
</feature>
<feature type="transmembrane region" description="Helical" evidence="8">
    <location>
        <begin position="230"/>
        <end position="262"/>
    </location>
</feature>
<evidence type="ECO:0000256" key="6">
    <source>
        <dbReference type="ARBA" id="ARBA00022989"/>
    </source>
</evidence>
<dbReference type="PANTHER" id="PTHR36838">
    <property type="entry name" value="AUXIN EFFLUX CARRIER FAMILY PROTEIN"/>
    <property type="match status" value="1"/>
</dbReference>
<feature type="transmembrane region" description="Helical" evidence="8">
    <location>
        <begin position="282"/>
        <end position="306"/>
    </location>
</feature>
<dbReference type="EMBL" id="JACTNG010000006">
    <property type="protein sequence ID" value="MBO1079911.1"/>
    <property type="molecule type" value="Genomic_DNA"/>
</dbReference>
<dbReference type="InterPro" id="IPR038770">
    <property type="entry name" value="Na+/solute_symporter_sf"/>
</dbReference>
<sequence>MALPLAAGADAFAASFGLIALGALLRRTLLPDGAVWAGLEKLVFFVLLPALLAGAIGGVDLARLPLGGMAATIWGTLLIGTGLSLGLARALGHGHAAATSILQGGIRYNNLLAFAAAGALLGAPGIAMGGVATGFIVPMAQLIVTLGFAFGGGRALDPRRLARQIALNPLLLACAAGFALAALGGPPPGAAGLLRSLAQASLATGLLCVGAALTPGALRDRWRSQMLVAVLKLLVMPAIAMLLARWAGLAPLAAAIAVLFMAQPTAPTAYVQARAMGGDAPLMAAMITGQHVLALASLTFWAVLLVGA</sequence>
<feature type="transmembrane region" description="Helical" evidence="8">
    <location>
        <begin position="135"/>
        <end position="153"/>
    </location>
</feature>
<dbReference type="InterPro" id="IPR004776">
    <property type="entry name" value="Mem_transp_PIN-like"/>
</dbReference>
<keyword evidence="5 8" id="KW-0812">Transmembrane</keyword>
<feature type="transmembrane region" description="Helical" evidence="8">
    <location>
        <begin position="42"/>
        <end position="59"/>
    </location>
</feature>
<keyword evidence="7 8" id="KW-0472">Membrane</keyword>
<evidence type="ECO:0000256" key="5">
    <source>
        <dbReference type="ARBA" id="ARBA00022692"/>
    </source>
</evidence>
<evidence type="ECO:0000256" key="1">
    <source>
        <dbReference type="ARBA" id="ARBA00004651"/>
    </source>
</evidence>
<feature type="transmembrane region" description="Helical" evidence="8">
    <location>
        <begin position="111"/>
        <end position="129"/>
    </location>
</feature>
<evidence type="ECO:0000256" key="7">
    <source>
        <dbReference type="ARBA" id="ARBA00023136"/>
    </source>
</evidence>
<feature type="transmembrane region" description="Helical" evidence="8">
    <location>
        <begin position="165"/>
        <end position="185"/>
    </location>
</feature>
<dbReference type="PANTHER" id="PTHR36838:SF4">
    <property type="entry name" value="AUXIN EFFLUX CARRIER FAMILY PROTEIN"/>
    <property type="match status" value="1"/>
</dbReference>
<feature type="transmembrane region" description="Helical" evidence="8">
    <location>
        <begin position="197"/>
        <end position="218"/>
    </location>
</feature>
<reference evidence="9 10" key="1">
    <citation type="submission" date="2020-09" db="EMBL/GenBank/DDBJ databases">
        <title>Roseomonas.</title>
        <authorList>
            <person name="Zhu W."/>
        </authorList>
    </citation>
    <scope>NUCLEOTIDE SEQUENCE [LARGE SCALE GENOMIC DNA]</scope>
    <source>
        <strain evidence="9 10">573</strain>
    </source>
</reference>
<feature type="transmembrane region" description="Helical" evidence="8">
    <location>
        <begin position="71"/>
        <end position="91"/>
    </location>
</feature>
<dbReference type="Proteomes" id="UP001518989">
    <property type="component" value="Unassembled WGS sequence"/>
</dbReference>